<gene>
    <name evidence="5" type="primary">gph</name>
    <name evidence="5" type="ORF">GF1_12680</name>
</gene>
<reference evidence="5" key="1">
    <citation type="submission" date="2020-12" db="EMBL/GenBank/DDBJ databases">
        <title>Desulfobium dissulfuricans gen. nov., sp. nov., a novel mesophilic, sulfate-reducing bacterium isolated from a deep-sea hydrothermal vent.</title>
        <authorList>
            <person name="Hashimoto Y."/>
            <person name="Tame A."/>
            <person name="Sawayama S."/>
            <person name="Miyazaki J."/>
            <person name="Takai K."/>
            <person name="Nakagawa S."/>
        </authorList>
    </citation>
    <scope>NUCLEOTIDE SEQUENCE</scope>
    <source>
        <strain evidence="5">GF1</strain>
    </source>
</reference>
<dbReference type="GO" id="GO:0008967">
    <property type="term" value="F:phosphoglycolate phosphatase activity"/>
    <property type="evidence" value="ECO:0007669"/>
    <property type="project" value="UniProtKB-EC"/>
</dbReference>
<dbReference type="GO" id="GO:0005829">
    <property type="term" value="C:cytosol"/>
    <property type="evidence" value="ECO:0007669"/>
    <property type="project" value="TreeGrafter"/>
</dbReference>
<dbReference type="Gene3D" id="3.40.50.1000">
    <property type="entry name" value="HAD superfamily/HAD-like"/>
    <property type="match status" value="1"/>
</dbReference>
<dbReference type="KEGG" id="ddu:GF1_12680"/>
<dbReference type="InterPro" id="IPR023214">
    <property type="entry name" value="HAD_sf"/>
</dbReference>
<dbReference type="InterPro" id="IPR006439">
    <property type="entry name" value="HAD-SF_hydro_IA"/>
</dbReference>
<dbReference type="GO" id="GO:0006281">
    <property type="term" value="P:DNA repair"/>
    <property type="evidence" value="ECO:0007669"/>
    <property type="project" value="TreeGrafter"/>
</dbReference>
<dbReference type="SFLD" id="SFLDG01129">
    <property type="entry name" value="C1.5:_HAD__Beta-PGM__Phosphata"/>
    <property type="match status" value="1"/>
</dbReference>
<dbReference type="AlphaFoldDB" id="A0A915XJN7"/>
<dbReference type="PANTHER" id="PTHR43434">
    <property type="entry name" value="PHOSPHOGLYCOLATE PHOSPHATASE"/>
    <property type="match status" value="1"/>
</dbReference>
<comment type="similarity">
    <text evidence="3">Belongs to the HAD-like hydrolase superfamily. CbbY/CbbZ/Gph/YieH family.</text>
</comment>
<dbReference type="InterPro" id="IPR036412">
    <property type="entry name" value="HAD-like_sf"/>
</dbReference>
<dbReference type="PRINTS" id="PR00413">
    <property type="entry name" value="HADHALOGNASE"/>
</dbReference>
<name>A0A915XJN7_9BACT</name>
<comment type="catalytic activity">
    <reaction evidence="1">
        <text>2-phosphoglycolate + H2O = glycolate + phosphate</text>
        <dbReference type="Rhea" id="RHEA:14369"/>
        <dbReference type="ChEBI" id="CHEBI:15377"/>
        <dbReference type="ChEBI" id="CHEBI:29805"/>
        <dbReference type="ChEBI" id="CHEBI:43474"/>
        <dbReference type="ChEBI" id="CHEBI:58033"/>
        <dbReference type="EC" id="3.1.3.18"/>
    </reaction>
</comment>
<dbReference type="Gene3D" id="1.10.150.240">
    <property type="entry name" value="Putative phosphatase, domain 2"/>
    <property type="match status" value="1"/>
</dbReference>
<evidence type="ECO:0000256" key="2">
    <source>
        <dbReference type="ARBA" id="ARBA00004818"/>
    </source>
</evidence>
<dbReference type="InterPro" id="IPR041492">
    <property type="entry name" value="HAD_2"/>
</dbReference>
<accession>A0A915XJN7</accession>
<evidence type="ECO:0000256" key="3">
    <source>
        <dbReference type="ARBA" id="ARBA00006171"/>
    </source>
</evidence>
<proteinExistence type="inferred from homology"/>
<sequence>MGYKAVIFDLDGTLLDTLDDLAESGNRVLAAQGMPTHPREAYCYFVGDGLEMLIRRIVPEDRRDEETIRRLIQEFREVYSRNWNVLSRPYPGVDDMLEELRRLGLSLAVLSNKPDDFTRHCVQELLGNHSFVSVLGHRPGVPRKPAPDGALEIAETMGLTPADILYLGDTATDMETALRAGMTPVGALWGFRTADELRQSGAAHLVSHPGEVVELVRDKTASVQD</sequence>
<dbReference type="EMBL" id="AP024233">
    <property type="protein sequence ID" value="BCO08892.1"/>
    <property type="molecule type" value="Genomic_DNA"/>
</dbReference>
<dbReference type="SFLD" id="SFLDG01135">
    <property type="entry name" value="C1.5.6:_HAD__Beta-PGM__Phospha"/>
    <property type="match status" value="1"/>
</dbReference>
<dbReference type="PANTHER" id="PTHR43434:SF1">
    <property type="entry name" value="PHOSPHOGLYCOLATE PHOSPHATASE"/>
    <property type="match status" value="1"/>
</dbReference>
<dbReference type="SUPFAM" id="SSF56784">
    <property type="entry name" value="HAD-like"/>
    <property type="match status" value="1"/>
</dbReference>
<evidence type="ECO:0000256" key="4">
    <source>
        <dbReference type="ARBA" id="ARBA00013078"/>
    </source>
</evidence>
<evidence type="ECO:0000313" key="6">
    <source>
        <dbReference type="Proteomes" id="UP001063350"/>
    </source>
</evidence>
<protein>
    <recommendedName>
        <fullName evidence="4">phosphoglycolate phosphatase</fullName>
        <ecNumber evidence="4">3.1.3.18</ecNumber>
    </recommendedName>
</protein>
<evidence type="ECO:0000256" key="1">
    <source>
        <dbReference type="ARBA" id="ARBA00000830"/>
    </source>
</evidence>
<keyword evidence="6" id="KW-1185">Reference proteome</keyword>
<dbReference type="SFLD" id="SFLDS00003">
    <property type="entry name" value="Haloacid_Dehalogenase"/>
    <property type="match status" value="1"/>
</dbReference>
<evidence type="ECO:0000313" key="5">
    <source>
        <dbReference type="EMBL" id="BCO08892.1"/>
    </source>
</evidence>
<dbReference type="Proteomes" id="UP001063350">
    <property type="component" value="Chromosome"/>
</dbReference>
<comment type="pathway">
    <text evidence="2">Organic acid metabolism; glycolate biosynthesis; glycolate from 2-phosphoglycolate: step 1/1.</text>
</comment>
<dbReference type="NCBIfam" id="TIGR01549">
    <property type="entry name" value="HAD-SF-IA-v1"/>
    <property type="match status" value="1"/>
</dbReference>
<dbReference type="InterPro" id="IPR023198">
    <property type="entry name" value="PGP-like_dom2"/>
</dbReference>
<dbReference type="Pfam" id="PF13419">
    <property type="entry name" value="HAD_2"/>
    <property type="match status" value="1"/>
</dbReference>
<dbReference type="InterPro" id="IPR050155">
    <property type="entry name" value="HAD-like_hydrolase_sf"/>
</dbReference>
<organism evidence="5 6">
    <name type="scientific">Desulfolithobacter dissulfuricans</name>
    <dbReference type="NCBI Taxonomy" id="2795293"/>
    <lineage>
        <taxon>Bacteria</taxon>
        <taxon>Pseudomonadati</taxon>
        <taxon>Thermodesulfobacteriota</taxon>
        <taxon>Desulfobulbia</taxon>
        <taxon>Desulfobulbales</taxon>
        <taxon>Desulfobulbaceae</taxon>
        <taxon>Desulfolithobacter</taxon>
    </lineage>
</organism>
<dbReference type="EC" id="3.1.3.18" evidence="4"/>